<name>A0A811LMB8_9BILA</name>
<feature type="domain" description="Nas2 N-terminal" evidence="3">
    <location>
        <begin position="9"/>
        <end position="87"/>
    </location>
</feature>
<evidence type="ECO:0000313" key="5">
    <source>
        <dbReference type="Proteomes" id="UP000614601"/>
    </source>
</evidence>
<dbReference type="InterPro" id="IPR035269">
    <property type="entry name" value="PSMD9"/>
</dbReference>
<dbReference type="EMBL" id="CAJFDH010000006">
    <property type="protein sequence ID" value="CAD5229239.1"/>
    <property type="molecule type" value="Genomic_DNA"/>
</dbReference>
<comment type="caution">
    <text evidence="4">The sequence shown here is derived from an EMBL/GenBank/DDBJ whole genome shotgun (WGS) entry which is preliminary data.</text>
</comment>
<dbReference type="FunFam" id="2.30.42.10:FF:000107">
    <property type="entry name" value="26S proteasome non-ATPase regulatory subunit 9"/>
    <property type="match status" value="1"/>
</dbReference>
<evidence type="ECO:0000313" key="4">
    <source>
        <dbReference type="EMBL" id="CAD5229239.1"/>
    </source>
</evidence>
<dbReference type="Proteomes" id="UP000614601">
    <property type="component" value="Unassembled WGS sequence"/>
</dbReference>
<dbReference type="OrthoDB" id="72325at2759"/>
<reference evidence="4" key="1">
    <citation type="submission" date="2020-09" db="EMBL/GenBank/DDBJ databases">
        <authorList>
            <person name="Kikuchi T."/>
        </authorList>
    </citation>
    <scope>NUCLEOTIDE SEQUENCE</scope>
    <source>
        <strain evidence="4">SH1</strain>
    </source>
</reference>
<evidence type="ECO:0000256" key="1">
    <source>
        <dbReference type="ARBA" id="ARBA00005256"/>
    </source>
</evidence>
<dbReference type="SUPFAM" id="SSF50156">
    <property type="entry name" value="PDZ domain-like"/>
    <property type="match status" value="1"/>
</dbReference>
<dbReference type="GO" id="GO:0005634">
    <property type="term" value="C:nucleus"/>
    <property type="evidence" value="ECO:0007669"/>
    <property type="project" value="TreeGrafter"/>
</dbReference>
<dbReference type="InterPro" id="IPR040815">
    <property type="entry name" value="Nas2_N"/>
</dbReference>
<evidence type="ECO:0000259" key="3">
    <source>
        <dbReference type="Pfam" id="PF18265"/>
    </source>
</evidence>
<dbReference type="InterPro" id="IPR036034">
    <property type="entry name" value="PDZ_sf"/>
</dbReference>
<comment type="similarity">
    <text evidence="1">Belongs to the proteasome subunit p27 family.</text>
</comment>
<dbReference type="Proteomes" id="UP000783686">
    <property type="component" value="Unassembled WGS sequence"/>
</dbReference>
<dbReference type="PANTHER" id="PTHR12651:SF1">
    <property type="entry name" value="26S PROTEASOME NON-ATPASE REGULATORY SUBUNIT 9"/>
    <property type="match status" value="1"/>
</dbReference>
<dbReference type="GO" id="GO:0005737">
    <property type="term" value="C:cytoplasm"/>
    <property type="evidence" value="ECO:0007669"/>
    <property type="project" value="TreeGrafter"/>
</dbReference>
<gene>
    <name evidence="4" type="ORF">BOKJ2_LOCUS13298</name>
</gene>
<protein>
    <recommendedName>
        <fullName evidence="3">Nas2 N-terminal domain-containing protein</fullName>
    </recommendedName>
</protein>
<dbReference type="EMBL" id="CAJFCW020000006">
    <property type="protein sequence ID" value="CAG9126106.1"/>
    <property type="molecule type" value="Genomic_DNA"/>
</dbReference>
<keyword evidence="5" id="KW-1185">Reference proteome</keyword>
<evidence type="ECO:0000256" key="2">
    <source>
        <dbReference type="ARBA" id="ARBA00023186"/>
    </source>
</evidence>
<dbReference type="AlphaFoldDB" id="A0A811LMB8"/>
<dbReference type="Gene3D" id="2.30.42.10">
    <property type="match status" value="1"/>
</dbReference>
<sequence length="197" mass="21905">MSEINRAKVKELITKRDEIDKELGSLNHVLKSFDVDMETPLVDAEGFPKNDLDIPAIRLTRKSIIALTNDRKALTDEIEKALGELHQADHSKTPASAQPVVRRPTNKAFLEVENVVYGSPAYQAGLAEGDKVIQFDAIHALNFEGLKQISEVVTSLVAKELHITVLRKIKVHRLVAHPGPWEGVGIFGARLQVYKED</sequence>
<dbReference type="PANTHER" id="PTHR12651">
    <property type="entry name" value="26S PROTEASOME NON-ATPASE REGULATORY SUBUNIT 9"/>
    <property type="match status" value="1"/>
</dbReference>
<dbReference type="Gene3D" id="6.10.140.1710">
    <property type="match status" value="1"/>
</dbReference>
<proteinExistence type="inferred from homology"/>
<accession>A0A811LMB8</accession>
<dbReference type="GO" id="GO:0070682">
    <property type="term" value="P:proteasome regulatory particle assembly"/>
    <property type="evidence" value="ECO:0007669"/>
    <property type="project" value="InterPro"/>
</dbReference>
<keyword evidence="2" id="KW-0143">Chaperone</keyword>
<organism evidence="4 5">
    <name type="scientific">Bursaphelenchus okinawaensis</name>
    <dbReference type="NCBI Taxonomy" id="465554"/>
    <lineage>
        <taxon>Eukaryota</taxon>
        <taxon>Metazoa</taxon>
        <taxon>Ecdysozoa</taxon>
        <taxon>Nematoda</taxon>
        <taxon>Chromadorea</taxon>
        <taxon>Rhabditida</taxon>
        <taxon>Tylenchina</taxon>
        <taxon>Tylenchomorpha</taxon>
        <taxon>Aphelenchoidea</taxon>
        <taxon>Aphelenchoididae</taxon>
        <taxon>Bursaphelenchus</taxon>
    </lineage>
</organism>
<dbReference type="Pfam" id="PF18265">
    <property type="entry name" value="Nas2_N"/>
    <property type="match status" value="1"/>
</dbReference>